<feature type="transmembrane region" description="Helical" evidence="2">
    <location>
        <begin position="315"/>
        <end position="339"/>
    </location>
</feature>
<keyword evidence="2" id="KW-0472">Membrane</keyword>
<feature type="region of interest" description="Disordered" evidence="1">
    <location>
        <begin position="358"/>
        <end position="389"/>
    </location>
</feature>
<feature type="transmembrane region" description="Helical" evidence="2">
    <location>
        <begin position="129"/>
        <end position="151"/>
    </location>
</feature>
<protein>
    <submittedName>
        <fullName evidence="3">Uncharacterized protein</fullName>
    </submittedName>
</protein>
<proteinExistence type="predicted"/>
<gene>
    <name evidence="3" type="ORF">TrLO_g1490</name>
</gene>
<feature type="transmembrane region" description="Helical" evidence="2">
    <location>
        <begin position="281"/>
        <end position="303"/>
    </location>
</feature>
<sequence length="389" mass="42622">MSNPYSAFNAPTKTPASKKDPPTPPPSWSCLPRLRQHLSTIPPAASWQKTLAITFNLIALISLMYCLYPSPCNSFTLPFTLSFNAITNILYSLIMLTPPYEFDDSVFYLLQSFSMGGGSSIRKTVRPWLILNAVGYVVGLATAIGSSVALARFRCVNSNLFQVIGLVCVTGLNFVCLCIYTAVILRAYVISSDAGEGTVLLRWVRCSCCGRNLKKVIALCPFIGLAAAGVTVTVEDWKLRCDLPLHSFLVGCSSIFLVYALLGCYIFWLGGSSRRGKCVTFLIGLNTIAGAVTSTCGILWLSTTDTDCMETSPRLYHAAVVMKVTLLCTTTFVGVFSCCCKVENCVFRDESFMHDMRDPHPNSPLKKAENRKKKKANGEKALDLPSERL</sequence>
<organism evidence="3 4">
    <name type="scientific">Triparma laevis f. longispina</name>
    <dbReference type="NCBI Taxonomy" id="1714387"/>
    <lineage>
        <taxon>Eukaryota</taxon>
        <taxon>Sar</taxon>
        <taxon>Stramenopiles</taxon>
        <taxon>Ochrophyta</taxon>
        <taxon>Bolidophyceae</taxon>
        <taxon>Parmales</taxon>
        <taxon>Triparmaceae</taxon>
        <taxon>Triparma</taxon>
    </lineage>
</organism>
<keyword evidence="2" id="KW-0812">Transmembrane</keyword>
<feature type="compositionally biased region" description="Basic and acidic residues" evidence="1">
    <location>
        <begin position="376"/>
        <end position="389"/>
    </location>
</feature>
<evidence type="ECO:0000313" key="4">
    <source>
        <dbReference type="Proteomes" id="UP001165122"/>
    </source>
</evidence>
<reference evidence="4" key="1">
    <citation type="journal article" date="2023" name="Commun. Biol.">
        <title>Genome analysis of Parmales, the sister group of diatoms, reveals the evolutionary specialization of diatoms from phago-mixotrophs to photoautotrophs.</title>
        <authorList>
            <person name="Ban H."/>
            <person name="Sato S."/>
            <person name="Yoshikawa S."/>
            <person name="Yamada K."/>
            <person name="Nakamura Y."/>
            <person name="Ichinomiya M."/>
            <person name="Sato N."/>
            <person name="Blanc-Mathieu R."/>
            <person name="Endo H."/>
            <person name="Kuwata A."/>
            <person name="Ogata H."/>
        </authorList>
    </citation>
    <scope>NUCLEOTIDE SEQUENCE [LARGE SCALE GENOMIC DNA]</scope>
    <source>
        <strain evidence="4">NIES 3700</strain>
    </source>
</reference>
<evidence type="ECO:0000313" key="3">
    <source>
        <dbReference type="EMBL" id="GMH62165.1"/>
    </source>
</evidence>
<name>A0A9W7E1T1_9STRA</name>
<dbReference type="AlphaFoldDB" id="A0A9W7E1T1"/>
<comment type="caution">
    <text evidence="3">The sequence shown here is derived from an EMBL/GenBank/DDBJ whole genome shotgun (WGS) entry which is preliminary data.</text>
</comment>
<accession>A0A9W7E1T1</accession>
<keyword evidence="2" id="KW-1133">Transmembrane helix</keyword>
<evidence type="ECO:0000256" key="1">
    <source>
        <dbReference type="SAM" id="MobiDB-lite"/>
    </source>
</evidence>
<feature type="transmembrane region" description="Helical" evidence="2">
    <location>
        <begin position="246"/>
        <end position="269"/>
    </location>
</feature>
<dbReference type="Proteomes" id="UP001165122">
    <property type="component" value="Unassembled WGS sequence"/>
</dbReference>
<feature type="transmembrane region" description="Helical" evidence="2">
    <location>
        <begin position="163"/>
        <end position="185"/>
    </location>
</feature>
<feature type="region of interest" description="Disordered" evidence="1">
    <location>
        <begin position="1"/>
        <end position="26"/>
    </location>
</feature>
<feature type="transmembrane region" description="Helical" evidence="2">
    <location>
        <begin position="75"/>
        <end position="94"/>
    </location>
</feature>
<dbReference type="EMBL" id="BRXW01000515">
    <property type="protein sequence ID" value="GMH62165.1"/>
    <property type="molecule type" value="Genomic_DNA"/>
</dbReference>
<keyword evidence="4" id="KW-1185">Reference proteome</keyword>
<dbReference type="OrthoDB" id="10315598at2759"/>
<feature type="transmembrane region" description="Helical" evidence="2">
    <location>
        <begin position="50"/>
        <end position="68"/>
    </location>
</feature>
<evidence type="ECO:0000256" key="2">
    <source>
        <dbReference type="SAM" id="Phobius"/>
    </source>
</evidence>